<dbReference type="InterPro" id="IPR023546">
    <property type="entry name" value="MGMT"/>
</dbReference>
<comment type="function">
    <text evidence="8">Involved in the cellular defense against the biological effects of O6-methylguanine (O6-MeG) and O4-methylthymine (O4-MeT) in DNA. Repairs the methylated nucleobase in DNA by stoichiometrically transferring the methyl group to a cysteine residue in the enzyme. This is a suicide reaction: the enzyme is irreversibly inactivated.</text>
</comment>
<keyword evidence="12" id="KW-1185">Reference proteome</keyword>
<sequence>MPSAAMTSPLGTLCVTEEHGAITSLAWHDAFLPEQTPLLRRALEQLRAYFAGELTVFDLPTRVSGSAFQREVCAAIAAIPHGETRSYGDLARALKAPAQAIGTGCGGNPIPIIIPCHRVLGTNGLGGFSGKGGVETKVWLLRHEGAGGLLI</sequence>
<dbReference type="InterPro" id="IPR036631">
    <property type="entry name" value="MGMT_N_sf"/>
</dbReference>
<dbReference type="GO" id="GO:0032259">
    <property type="term" value="P:methylation"/>
    <property type="evidence" value="ECO:0007669"/>
    <property type="project" value="UniProtKB-KW"/>
</dbReference>
<organism evidence="11 12">
    <name type="scientific">Roseovarius aquimarinus</name>
    <dbReference type="NCBI Taxonomy" id="1229156"/>
    <lineage>
        <taxon>Bacteria</taxon>
        <taxon>Pseudomonadati</taxon>
        <taxon>Pseudomonadota</taxon>
        <taxon>Alphaproteobacteria</taxon>
        <taxon>Rhodobacterales</taxon>
        <taxon>Roseobacteraceae</taxon>
        <taxon>Roseovarius</taxon>
    </lineage>
</organism>
<evidence type="ECO:0000259" key="10">
    <source>
        <dbReference type="Pfam" id="PF02870"/>
    </source>
</evidence>
<dbReference type="HAMAP" id="MF_00772">
    <property type="entry name" value="OGT"/>
    <property type="match status" value="1"/>
</dbReference>
<dbReference type="Gene3D" id="1.10.10.10">
    <property type="entry name" value="Winged helix-like DNA-binding domain superfamily/Winged helix DNA-binding domain"/>
    <property type="match status" value="1"/>
</dbReference>
<evidence type="ECO:0000256" key="3">
    <source>
        <dbReference type="ARBA" id="ARBA00022603"/>
    </source>
</evidence>
<comment type="similarity">
    <text evidence="8">Belongs to the MGMT family.</text>
</comment>
<dbReference type="EC" id="2.1.1.63" evidence="8"/>
<dbReference type="SUPFAM" id="SSF53155">
    <property type="entry name" value="Methylated DNA-protein cysteine methyltransferase domain"/>
    <property type="match status" value="1"/>
</dbReference>
<protein>
    <recommendedName>
        <fullName evidence="8">Methylated-DNA--protein-cysteine methyltransferase</fullName>
        <ecNumber evidence="8">2.1.1.63</ecNumber>
    </recommendedName>
    <alternativeName>
        <fullName evidence="8">6-O-methylguanine-DNA methyltransferase</fullName>
        <shortName evidence="8">MGMT</shortName>
    </alternativeName>
    <alternativeName>
        <fullName evidence="8">O-6-methylguanine-DNA-alkyltransferase</fullName>
    </alternativeName>
</protein>
<dbReference type="Pfam" id="PF02870">
    <property type="entry name" value="Methyltransf_1N"/>
    <property type="match status" value="1"/>
</dbReference>
<name>A0ABW7I6U9_9RHOB</name>
<evidence type="ECO:0000259" key="9">
    <source>
        <dbReference type="Pfam" id="PF01035"/>
    </source>
</evidence>
<evidence type="ECO:0000256" key="7">
    <source>
        <dbReference type="ARBA" id="ARBA00049348"/>
    </source>
</evidence>
<dbReference type="CDD" id="cd06445">
    <property type="entry name" value="ATase"/>
    <property type="match status" value="1"/>
</dbReference>
<dbReference type="Pfam" id="PF01035">
    <property type="entry name" value="DNA_binding_1"/>
    <property type="match status" value="1"/>
</dbReference>
<proteinExistence type="inferred from homology"/>
<evidence type="ECO:0000256" key="4">
    <source>
        <dbReference type="ARBA" id="ARBA00022679"/>
    </source>
</evidence>
<evidence type="ECO:0000256" key="6">
    <source>
        <dbReference type="ARBA" id="ARBA00023204"/>
    </source>
</evidence>
<dbReference type="InterPro" id="IPR036388">
    <property type="entry name" value="WH-like_DNA-bd_sf"/>
</dbReference>
<evidence type="ECO:0000313" key="12">
    <source>
        <dbReference type="Proteomes" id="UP001607157"/>
    </source>
</evidence>
<feature type="active site" description="Nucleophile; methyl group acceptor" evidence="8">
    <location>
        <position position="116"/>
    </location>
</feature>
<dbReference type="InterPro" id="IPR036217">
    <property type="entry name" value="MethylDNA_cys_MeTrfase_DNAb"/>
</dbReference>
<accession>A0ABW7I6U9</accession>
<evidence type="ECO:0000256" key="2">
    <source>
        <dbReference type="ARBA" id="ARBA00022490"/>
    </source>
</evidence>
<dbReference type="GO" id="GO:0003908">
    <property type="term" value="F:methylated-DNA-[protein]-cysteine S-methyltransferase activity"/>
    <property type="evidence" value="ECO:0007669"/>
    <property type="project" value="UniProtKB-EC"/>
</dbReference>
<keyword evidence="4 8" id="KW-0808">Transferase</keyword>
<dbReference type="Proteomes" id="UP001607157">
    <property type="component" value="Unassembled WGS sequence"/>
</dbReference>
<comment type="catalytic activity">
    <reaction evidence="1 8">
        <text>a 4-O-methyl-thymidine in DNA + L-cysteinyl-[protein] = a thymidine in DNA + S-methyl-L-cysteinyl-[protein]</text>
        <dbReference type="Rhea" id="RHEA:53428"/>
        <dbReference type="Rhea" id="RHEA-COMP:10131"/>
        <dbReference type="Rhea" id="RHEA-COMP:10132"/>
        <dbReference type="Rhea" id="RHEA-COMP:13555"/>
        <dbReference type="Rhea" id="RHEA-COMP:13556"/>
        <dbReference type="ChEBI" id="CHEBI:29950"/>
        <dbReference type="ChEBI" id="CHEBI:82612"/>
        <dbReference type="ChEBI" id="CHEBI:137386"/>
        <dbReference type="ChEBI" id="CHEBI:137387"/>
        <dbReference type="EC" id="2.1.1.63"/>
    </reaction>
</comment>
<dbReference type="RefSeq" id="WP_377172761.1">
    <property type="nucleotide sequence ID" value="NZ_JBHTJC010000005.1"/>
</dbReference>
<reference evidence="11 12" key="1">
    <citation type="submission" date="2024-10" db="EMBL/GenBank/DDBJ databases">
        <authorList>
            <person name="Yang X.-N."/>
        </authorList>
    </citation>
    <scope>NUCLEOTIDE SEQUENCE [LARGE SCALE GENOMIC DNA]</scope>
    <source>
        <strain evidence="11 12">CAU 1059</strain>
    </source>
</reference>
<comment type="miscellaneous">
    <text evidence="8">This enzyme catalyzes only one turnover and therefore is not strictly catalytic. According to one definition, an enzyme is a biocatalyst that acts repeatedly and over many reaction cycles.</text>
</comment>
<evidence type="ECO:0000313" key="11">
    <source>
        <dbReference type="EMBL" id="MFH0253617.1"/>
    </source>
</evidence>
<feature type="domain" description="Methylated-DNA-[protein]-cysteine S-methyltransferase DNA binding" evidence="9">
    <location>
        <begin position="67"/>
        <end position="146"/>
    </location>
</feature>
<dbReference type="Gene3D" id="3.30.160.70">
    <property type="entry name" value="Methylated DNA-protein cysteine methyltransferase domain"/>
    <property type="match status" value="1"/>
</dbReference>
<comment type="subcellular location">
    <subcellularLocation>
        <location evidence="8">Cytoplasm</location>
    </subcellularLocation>
</comment>
<dbReference type="SUPFAM" id="SSF46767">
    <property type="entry name" value="Methylated DNA-protein cysteine methyltransferase, C-terminal domain"/>
    <property type="match status" value="1"/>
</dbReference>
<dbReference type="NCBIfam" id="TIGR00589">
    <property type="entry name" value="ogt"/>
    <property type="match status" value="1"/>
</dbReference>
<dbReference type="InterPro" id="IPR001497">
    <property type="entry name" value="MethylDNA_cys_MeTrfase_AS"/>
</dbReference>
<keyword evidence="5 8" id="KW-0227">DNA damage</keyword>
<dbReference type="PROSITE" id="PS00374">
    <property type="entry name" value="MGMT"/>
    <property type="match status" value="1"/>
</dbReference>
<dbReference type="InterPro" id="IPR014048">
    <property type="entry name" value="MethylDNA_cys_MeTrfase_DNA-bd"/>
</dbReference>
<gene>
    <name evidence="11" type="ORF">ACGRVM_06920</name>
</gene>
<dbReference type="PANTHER" id="PTHR10815">
    <property type="entry name" value="METHYLATED-DNA--PROTEIN-CYSTEINE METHYLTRANSFERASE"/>
    <property type="match status" value="1"/>
</dbReference>
<dbReference type="EMBL" id="JBIHMM010000001">
    <property type="protein sequence ID" value="MFH0253617.1"/>
    <property type="molecule type" value="Genomic_DNA"/>
</dbReference>
<dbReference type="PANTHER" id="PTHR10815:SF13">
    <property type="entry name" value="METHYLATED-DNA--PROTEIN-CYSTEINE METHYLTRANSFERASE"/>
    <property type="match status" value="1"/>
</dbReference>
<comment type="caution">
    <text evidence="11">The sequence shown here is derived from an EMBL/GenBank/DDBJ whole genome shotgun (WGS) entry which is preliminary data.</text>
</comment>
<keyword evidence="6 8" id="KW-0234">DNA repair</keyword>
<keyword evidence="2 8" id="KW-0963">Cytoplasm</keyword>
<keyword evidence="3 8" id="KW-0489">Methyltransferase</keyword>
<evidence type="ECO:0000256" key="1">
    <source>
        <dbReference type="ARBA" id="ARBA00001286"/>
    </source>
</evidence>
<dbReference type="InterPro" id="IPR008332">
    <property type="entry name" value="MethylG_MeTrfase_N"/>
</dbReference>
<comment type="catalytic activity">
    <reaction evidence="7 8">
        <text>a 6-O-methyl-2'-deoxyguanosine in DNA + L-cysteinyl-[protein] = S-methyl-L-cysteinyl-[protein] + a 2'-deoxyguanosine in DNA</text>
        <dbReference type="Rhea" id="RHEA:24000"/>
        <dbReference type="Rhea" id="RHEA-COMP:10131"/>
        <dbReference type="Rhea" id="RHEA-COMP:10132"/>
        <dbReference type="Rhea" id="RHEA-COMP:11367"/>
        <dbReference type="Rhea" id="RHEA-COMP:11368"/>
        <dbReference type="ChEBI" id="CHEBI:29950"/>
        <dbReference type="ChEBI" id="CHEBI:82612"/>
        <dbReference type="ChEBI" id="CHEBI:85445"/>
        <dbReference type="ChEBI" id="CHEBI:85448"/>
        <dbReference type="EC" id="2.1.1.63"/>
    </reaction>
</comment>
<evidence type="ECO:0000256" key="8">
    <source>
        <dbReference type="HAMAP-Rule" id="MF_00772"/>
    </source>
</evidence>
<evidence type="ECO:0000256" key="5">
    <source>
        <dbReference type="ARBA" id="ARBA00022763"/>
    </source>
</evidence>
<feature type="domain" description="Methylguanine DNA methyltransferase ribonuclease-like" evidence="10">
    <location>
        <begin position="6"/>
        <end position="62"/>
    </location>
</feature>